<name>A0A2V2VNC5_TRYCR</name>
<dbReference type="VEuPathDB" id="TriTrypDB:C4B63_7g410"/>
<dbReference type="VEuPathDB" id="TriTrypDB:TcG_01315"/>
<feature type="region of interest" description="Disordered" evidence="1">
    <location>
        <begin position="351"/>
        <end position="378"/>
    </location>
</feature>
<feature type="compositionally biased region" description="Pro residues" evidence="1">
    <location>
        <begin position="172"/>
        <end position="188"/>
    </location>
</feature>
<proteinExistence type="predicted"/>
<organism evidence="2 3">
    <name type="scientific">Trypanosoma cruzi</name>
    <dbReference type="NCBI Taxonomy" id="5693"/>
    <lineage>
        <taxon>Eukaryota</taxon>
        <taxon>Discoba</taxon>
        <taxon>Euglenozoa</taxon>
        <taxon>Kinetoplastea</taxon>
        <taxon>Metakinetoplastina</taxon>
        <taxon>Trypanosomatida</taxon>
        <taxon>Trypanosomatidae</taxon>
        <taxon>Trypanosoma</taxon>
        <taxon>Schizotrypanum</taxon>
    </lineage>
</organism>
<dbReference type="VEuPathDB" id="TriTrypDB:BCY84_20500"/>
<dbReference type="VEuPathDB" id="TriTrypDB:C3747_235g15"/>
<feature type="compositionally biased region" description="Basic and acidic residues" evidence="1">
    <location>
        <begin position="215"/>
        <end position="230"/>
    </location>
</feature>
<evidence type="ECO:0000313" key="2">
    <source>
        <dbReference type="EMBL" id="PWU97945.1"/>
    </source>
</evidence>
<dbReference type="VEuPathDB" id="TriTrypDB:TcCLB.510687.50"/>
<dbReference type="AlphaFoldDB" id="A0A2V2VNC5"/>
<evidence type="ECO:0000256" key="1">
    <source>
        <dbReference type="SAM" id="MobiDB-lite"/>
    </source>
</evidence>
<protein>
    <submittedName>
        <fullName evidence="2">Uncharacterized protein</fullName>
    </submittedName>
</protein>
<dbReference type="Proteomes" id="UP000246078">
    <property type="component" value="Unassembled WGS sequence"/>
</dbReference>
<feature type="region of interest" description="Disordered" evidence="1">
    <location>
        <begin position="120"/>
        <end position="273"/>
    </location>
</feature>
<sequence>MSSALLLESAKATSILLASEVRLPREDVGAAFESIGAAEKGYEVMYTVTVVDNRDWRRVFLCNNATEATKVRDSFDEAQFDVYALRKHNDAKKFEPRRSVPLLVPSSAVMQREYRVVTREEAASRVEGKSGAQESMKTANTSLNCSGEPMTRDAAPQEKPTAVNNVSVGKKLPPPTPPPPPPPPPPLLPNESCRSPIRSPQTLLKTPLSGKKRTRTADTAKKQSEADLKKPCVRNKKKGKFEETRSLMKLAKASAKKKTGSDSSRISGPTTANTTTTVACSSILQNLLDKDEEKGDHCSNSSSSGISFERRDEELMDEELPTLDVAVSSKENDDIILCDDAPPMVFCTPEPVAGTSKKEQQQIQHNQRRHESLGSATQPKLTGFFQRDVIEYQKQYIREVMTDTVIENGEYFCKDKVCFRHKENKEVISEEEFYRRSADIMRSVRSDSQNVNSNDRDTTGQGSPSTPAGSLKRVSAEAARGSKPPKIEKQLRSQPKTLFSYFKPTSS</sequence>
<dbReference type="VEuPathDB" id="TriTrypDB:TCDM_02444"/>
<dbReference type="VEuPathDB" id="TriTrypDB:TcCL_NonESM12441"/>
<feature type="region of interest" description="Disordered" evidence="1">
    <location>
        <begin position="291"/>
        <end position="313"/>
    </location>
</feature>
<comment type="caution">
    <text evidence="2">The sequence shown here is derived from an EMBL/GenBank/DDBJ whole genome shotgun (WGS) entry which is preliminary data.</text>
</comment>
<accession>A0A2V2VNC5</accession>
<feature type="compositionally biased region" description="Polar residues" evidence="1">
    <location>
        <begin position="446"/>
        <end position="468"/>
    </location>
</feature>
<feature type="region of interest" description="Disordered" evidence="1">
    <location>
        <begin position="444"/>
        <end position="507"/>
    </location>
</feature>
<dbReference type="VEuPathDB" id="TriTrypDB:ECC02_002648"/>
<evidence type="ECO:0000313" key="3">
    <source>
        <dbReference type="Proteomes" id="UP000246078"/>
    </source>
</evidence>
<reference evidence="2 3" key="1">
    <citation type="journal article" date="2018" name="Microb. Genom.">
        <title>Expanding an expanded genome: long-read sequencing of Trypanosoma cruzi.</title>
        <authorList>
            <person name="Berna L."/>
            <person name="Rodriguez M."/>
            <person name="Chiribao M.L."/>
            <person name="Parodi-Talice A."/>
            <person name="Pita S."/>
            <person name="Rijo G."/>
            <person name="Alvarez-Valin F."/>
            <person name="Robello C."/>
        </authorList>
    </citation>
    <scope>NUCLEOTIDE SEQUENCE [LARGE SCALE GENOMIC DNA]</scope>
    <source>
        <strain evidence="2 3">TCC</strain>
    </source>
</reference>
<dbReference type="VEuPathDB" id="TriTrypDB:TCSYLVIO_003696"/>
<gene>
    <name evidence="2" type="ORF">C3747_235g15</name>
</gene>
<dbReference type="VEuPathDB" id="TriTrypDB:Tc_MARK_2456"/>
<feature type="compositionally biased region" description="Polar residues" evidence="1">
    <location>
        <begin position="132"/>
        <end position="145"/>
    </location>
</feature>
<dbReference type="VEuPathDB" id="TriTrypDB:TcBrA4_0125740"/>
<feature type="compositionally biased region" description="Polar residues" evidence="1">
    <location>
        <begin position="492"/>
        <end position="507"/>
    </location>
</feature>
<dbReference type="EMBL" id="PRFC01000235">
    <property type="protein sequence ID" value="PWU97945.1"/>
    <property type="molecule type" value="Genomic_DNA"/>
</dbReference>